<keyword evidence="2" id="KW-1185">Reference proteome</keyword>
<protein>
    <submittedName>
        <fullName evidence="1">Uncharacterized protein</fullName>
    </submittedName>
</protein>
<comment type="caution">
    <text evidence="1">The sequence shown here is derived from an EMBL/GenBank/DDBJ whole genome shotgun (WGS) entry which is preliminary data.</text>
</comment>
<evidence type="ECO:0000313" key="1">
    <source>
        <dbReference type="EMBL" id="KAI4341624.1"/>
    </source>
</evidence>
<accession>A0ACB9NY42</accession>
<proteinExistence type="predicted"/>
<dbReference type="Proteomes" id="UP001057402">
    <property type="component" value="Chromosome 7"/>
</dbReference>
<gene>
    <name evidence="1" type="ORF">MLD38_026323</name>
</gene>
<evidence type="ECO:0000313" key="2">
    <source>
        <dbReference type="Proteomes" id="UP001057402"/>
    </source>
</evidence>
<reference evidence="2" key="1">
    <citation type="journal article" date="2023" name="Front. Plant Sci.">
        <title>Chromosomal-level genome assembly of Melastoma candidum provides insights into trichome evolution.</title>
        <authorList>
            <person name="Zhong Y."/>
            <person name="Wu W."/>
            <person name="Sun C."/>
            <person name="Zou P."/>
            <person name="Liu Y."/>
            <person name="Dai S."/>
            <person name="Zhou R."/>
        </authorList>
    </citation>
    <scope>NUCLEOTIDE SEQUENCE [LARGE SCALE GENOMIC DNA]</scope>
</reference>
<organism evidence="1 2">
    <name type="scientific">Melastoma candidum</name>
    <dbReference type="NCBI Taxonomy" id="119954"/>
    <lineage>
        <taxon>Eukaryota</taxon>
        <taxon>Viridiplantae</taxon>
        <taxon>Streptophyta</taxon>
        <taxon>Embryophyta</taxon>
        <taxon>Tracheophyta</taxon>
        <taxon>Spermatophyta</taxon>
        <taxon>Magnoliopsida</taxon>
        <taxon>eudicotyledons</taxon>
        <taxon>Gunneridae</taxon>
        <taxon>Pentapetalae</taxon>
        <taxon>rosids</taxon>
        <taxon>malvids</taxon>
        <taxon>Myrtales</taxon>
        <taxon>Melastomataceae</taxon>
        <taxon>Melastomatoideae</taxon>
        <taxon>Melastomateae</taxon>
        <taxon>Melastoma</taxon>
    </lineage>
</organism>
<dbReference type="EMBL" id="CM042886">
    <property type="protein sequence ID" value="KAI4341624.1"/>
    <property type="molecule type" value="Genomic_DNA"/>
</dbReference>
<name>A0ACB9NY42_9MYRT</name>
<sequence>MKGKGGPQNSVCRYRGVRQRTWGRWVAEIRQPVLSSSAVKGKAGNRLWLGTFSTDVEAAFAYDEAARAIYGPLARINFPPPDDCAASSSSTALGNASGESVESGRAGGDDDCRKAIKENMDSSAFFVVDSSSGVDRLAGNQVLSQDCFAGSSSDVNGGDDGSVNRWTRGASRMLVDLSPMMGTR</sequence>